<reference evidence="8" key="1">
    <citation type="journal article" date="2019" name="Int. J. Syst. Evol. Microbiol.">
        <title>The Global Catalogue of Microorganisms (GCM) 10K type strain sequencing project: providing services to taxonomists for standard genome sequencing and annotation.</title>
        <authorList>
            <consortium name="The Broad Institute Genomics Platform"/>
            <consortium name="The Broad Institute Genome Sequencing Center for Infectious Disease"/>
            <person name="Wu L."/>
            <person name="Ma J."/>
        </authorList>
    </citation>
    <scope>NUCLEOTIDE SEQUENCE [LARGE SCALE GENOMIC DNA]</scope>
    <source>
        <strain evidence="8">CGMCC 4.7304</strain>
    </source>
</reference>
<evidence type="ECO:0000256" key="2">
    <source>
        <dbReference type="ARBA" id="ARBA00022692"/>
    </source>
</evidence>
<evidence type="ECO:0000313" key="8">
    <source>
        <dbReference type="Proteomes" id="UP001596083"/>
    </source>
</evidence>
<accession>A0ABW0ZA50</accession>
<dbReference type="RefSeq" id="WP_390321139.1">
    <property type="nucleotide sequence ID" value="NZ_JBHSPB010000032.1"/>
</dbReference>
<evidence type="ECO:0000256" key="3">
    <source>
        <dbReference type="ARBA" id="ARBA00022989"/>
    </source>
</evidence>
<keyword evidence="2 5" id="KW-0812">Transmembrane</keyword>
<keyword evidence="8" id="KW-1185">Reference proteome</keyword>
<evidence type="ECO:0000259" key="6">
    <source>
        <dbReference type="Pfam" id="PF13515"/>
    </source>
</evidence>
<dbReference type="InterPro" id="IPR049453">
    <property type="entry name" value="Memb_transporter_dom"/>
</dbReference>
<comment type="caution">
    <text evidence="7">The sequence shown here is derived from an EMBL/GenBank/DDBJ whole genome shotgun (WGS) entry which is preliminary data.</text>
</comment>
<dbReference type="Proteomes" id="UP001596083">
    <property type="component" value="Unassembled WGS sequence"/>
</dbReference>
<name>A0ABW0ZA50_9ACTN</name>
<feature type="domain" description="Integral membrane bound transporter" evidence="6">
    <location>
        <begin position="3"/>
        <end position="68"/>
    </location>
</feature>
<sequence>MGLAAAAMTLLRPDRPWWLLITVVMVFQPNDALVHPRVLRRVVGTVTGVAAAMGLSYLMSVSVLVLAVPTTGIGMTNCVRPFRAA</sequence>
<gene>
    <name evidence="7" type="ORF">ACFP1Z_31430</name>
</gene>
<evidence type="ECO:0000256" key="5">
    <source>
        <dbReference type="SAM" id="Phobius"/>
    </source>
</evidence>
<evidence type="ECO:0000256" key="4">
    <source>
        <dbReference type="ARBA" id="ARBA00023136"/>
    </source>
</evidence>
<protein>
    <submittedName>
        <fullName evidence="7">FUSC family protein</fullName>
    </submittedName>
</protein>
<evidence type="ECO:0000313" key="7">
    <source>
        <dbReference type="EMBL" id="MFC5724673.1"/>
    </source>
</evidence>
<organism evidence="7 8">
    <name type="scientific">Streptomyces gamaensis</name>
    <dbReference type="NCBI Taxonomy" id="1763542"/>
    <lineage>
        <taxon>Bacteria</taxon>
        <taxon>Bacillati</taxon>
        <taxon>Actinomycetota</taxon>
        <taxon>Actinomycetes</taxon>
        <taxon>Kitasatosporales</taxon>
        <taxon>Streptomycetaceae</taxon>
        <taxon>Streptomyces</taxon>
    </lineage>
</organism>
<comment type="subcellular location">
    <subcellularLocation>
        <location evidence="1">Membrane</location>
        <topology evidence="1">Multi-pass membrane protein</topology>
    </subcellularLocation>
</comment>
<dbReference type="Pfam" id="PF13515">
    <property type="entry name" value="FUSC_2"/>
    <property type="match status" value="1"/>
</dbReference>
<dbReference type="EMBL" id="JBHSPB010000032">
    <property type="protein sequence ID" value="MFC5724673.1"/>
    <property type="molecule type" value="Genomic_DNA"/>
</dbReference>
<keyword evidence="4 5" id="KW-0472">Membrane</keyword>
<proteinExistence type="predicted"/>
<feature type="transmembrane region" description="Helical" evidence="5">
    <location>
        <begin position="46"/>
        <end position="67"/>
    </location>
</feature>
<keyword evidence="3 5" id="KW-1133">Transmembrane helix</keyword>
<evidence type="ECO:0000256" key="1">
    <source>
        <dbReference type="ARBA" id="ARBA00004141"/>
    </source>
</evidence>